<evidence type="ECO:0000313" key="3">
    <source>
        <dbReference type="EMBL" id="HIY22480.1"/>
    </source>
</evidence>
<feature type="domain" description="DUF6760" evidence="2">
    <location>
        <begin position="34"/>
        <end position="84"/>
    </location>
</feature>
<dbReference type="Proteomes" id="UP000823868">
    <property type="component" value="Unassembled WGS sequence"/>
</dbReference>
<evidence type="ECO:0000256" key="1">
    <source>
        <dbReference type="SAM" id="MobiDB-lite"/>
    </source>
</evidence>
<gene>
    <name evidence="3" type="ORF">H9841_11350</name>
</gene>
<evidence type="ECO:0000259" key="2">
    <source>
        <dbReference type="Pfam" id="PF20546"/>
    </source>
</evidence>
<name>A0A9D1YAF2_9FIRM</name>
<dbReference type="EMBL" id="DXDX01000204">
    <property type="protein sequence ID" value="HIY22480.1"/>
    <property type="molecule type" value="Genomic_DNA"/>
</dbReference>
<dbReference type="AlphaFoldDB" id="A0A9D1YAF2"/>
<dbReference type="Pfam" id="PF20546">
    <property type="entry name" value="DUF6760"/>
    <property type="match status" value="1"/>
</dbReference>
<reference evidence="3" key="1">
    <citation type="journal article" date="2021" name="PeerJ">
        <title>Extensive microbial diversity within the chicken gut microbiome revealed by metagenomics and culture.</title>
        <authorList>
            <person name="Gilroy R."/>
            <person name="Ravi A."/>
            <person name="Getino M."/>
            <person name="Pursley I."/>
            <person name="Horton D.L."/>
            <person name="Alikhan N.F."/>
            <person name="Baker D."/>
            <person name="Gharbi K."/>
            <person name="Hall N."/>
            <person name="Watson M."/>
            <person name="Adriaenssens E.M."/>
            <person name="Foster-Nyarko E."/>
            <person name="Jarju S."/>
            <person name="Secka A."/>
            <person name="Antonio M."/>
            <person name="Oren A."/>
            <person name="Chaudhuri R.R."/>
            <person name="La Ragione R."/>
            <person name="Hildebrand F."/>
            <person name="Pallen M.J."/>
        </authorList>
    </citation>
    <scope>NUCLEOTIDE SEQUENCE</scope>
    <source>
        <strain evidence="3">ChiBcec16_6824</strain>
    </source>
</reference>
<evidence type="ECO:0000313" key="4">
    <source>
        <dbReference type="Proteomes" id="UP000823868"/>
    </source>
</evidence>
<comment type="caution">
    <text evidence="3">The sequence shown here is derived from an EMBL/GenBank/DDBJ whole genome shotgun (WGS) entry which is preliminary data.</text>
</comment>
<feature type="region of interest" description="Disordered" evidence="1">
    <location>
        <begin position="1"/>
        <end position="25"/>
    </location>
</feature>
<proteinExistence type="predicted"/>
<dbReference type="InterPro" id="IPR046648">
    <property type="entry name" value="DUF6760"/>
</dbReference>
<accession>A0A9D1YAF2</accession>
<protein>
    <recommendedName>
        <fullName evidence="2">DUF6760 domain-containing protein</fullName>
    </recommendedName>
</protein>
<organism evidence="3 4">
    <name type="scientific">Candidatus Flavonifractor merdigallinarum</name>
    <dbReference type="NCBI Taxonomy" id="2838589"/>
    <lineage>
        <taxon>Bacteria</taxon>
        <taxon>Bacillati</taxon>
        <taxon>Bacillota</taxon>
        <taxon>Clostridia</taxon>
        <taxon>Eubacteriales</taxon>
        <taxon>Oscillospiraceae</taxon>
        <taxon>Flavonifractor</taxon>
    </lineage>
</organism>
<reference evidence="3" key="2">
    <citation type="submission" date="2021-04" db="EMBL/GenBank/DDBJ databases">
        <authorList>
            <person name="Gilroy R."/>
        </authorList>
    </citation>
    <scope>NUCLEOTIDE SEQUENCE</scope>
    <source>
        <strain evidence="3">ChiBcec16_6824</strain>
    </source>
</reference>
<sequence length="92" mass="11302">MRPPEQPEGQRFAWQEVPRRPDSPLSLKHTRGVSLYPQERLYQEMAFLAYYLHWSNEEIWSLDHWERRRWCREVSAINKKLSGNEQKTFELR</sequence>